<dbReference type="STRING" id="245187.SAMN04488003_101420"/>
<accession>A0A1H7Z1U3</accession>
<feature type="region of interest" description="Disordered" evidence="1">
    <location>
        <begin position="43"/>
        <end position="86"/>
    </location>
</feature>
<organism evidence="3 4">
    <name type="scientific">Loktanella fryxellensis</name>
    <dbReference type="NCBI Taxonomy" id="245187"/>
    <lineage>
        <taxon>Bacteria</taxon>
        <taxon>Pseudomonadati</taxon>
        <taxon>Pseudomonadota</taxon>
        <taxon>Alphaproteobacteria</taxon>
        <taxon>Rhodobacterales</taxon>
        <taxon>Roseobacteraceae</taxon>
        <taxon>Loktanella</taxon>
    </lineage>
</organism>
<dbReference type="RefSeq" id="WP_089898135.1">
    <property type="nucleotide sequence ID" value="NZ_FOCI01000001.1"/>
</dbReference>
<dbReference type="EMBL" id="FOCI01000001">
    <property type="protein sequence ID" value="SEM52552.1"/>
    <property type="molecule type" value="Genomic_DNA"/>
</dbReference>
<feature type="transmembrane region" description="Helical" evidence="2">
    <location>
        <begin position="21"/>
        <end position="39"/>
    </location>
</feature>
<name>A0A1H7Z1U3_9RHOB</name>
<gene>
    <name evidence="3" type="ORF">SAMN04488003_101420</name>
</gene>
<protein>
    <submittedName>
        <fullName evidence="3">Uncharacterized protein</fullName>
    </submittedName>
</protein>
<feature type="compositionally biased region" description="Polar residues" evidence="1">
    <location>
        <begin position="43"/>
        <end position="63"/>
    </location>
</feature>
<keyword evidence="4" id="KW-1185">Reference proteome</keyword>
<keyword evidence="2" id="KW-0812">Transmembrane</keyword>
<sequence length="86" mass="8785">MSAPQTNLDKQEKQHRGPLRGMALVVVFALLLLGGFMLWTSSSSDGIEGADTQTDARTGQSVEAETGEAVPATDAPATAAPAATGN</sequence>
<feature type="compositionally biased region" description="Low complexity" evidence="1">
    <location>
        <begin position="69"/>
        <end position="86"/>
    </location>
</feature>
<reference evidence="3 4" key="1">
    <citation type="submission" date="2016-10" db="EMBL/GenBank/DDBJ databases">
        <authorList>
            <person name="de Groot N.N."/>
        </authorList>
    </citation>
    <scope>NUCLEOTIDE SEQUENCE [LARGE SCALE GENOMIC DNA]</scope>
    <source>
        <strain evidence="3 4">DSM 16213</strain>
    </source>
</reference>
<evidence type="ECO:0000256" key="2">
    <source>
        <dbReference type="SAM" id="Phobius"/>
    </source>
</evidence>
<proteinExistence type="predicted"/>
<evidence type="ECO:0000313" key="3">
    <source>
        <dbReference type="EMBL" id="SEM52552.1"/>
    </source>
</evidence>
<evidence type="ECO:0000256" key="1">
    <source>
        <dbReference type="SAM" id="MobiDB-lite"/>
    </source>
</evidence>
<dbReference type="AlphaFoldDB" id="A0A1H7Z1U3"/>
<evidence type="ECO:0000313" key="4">
    <source>
        <dbReference type="Proteomes" id="UP000199585"/>
    </source>
</evidence>
<keyword evidence="2" id="KW-0472">Membrane</keyword>
<dbReference type="OrthoDB" id="7779177at2"/>
<keyword evidence="2" id="KW-1133">Transmembrane helix</keyword>
<dbReference type="Proteomes" id="UP000199585">
    <property type="component" value="Unassembled WGS sequence"/>
</dbReference>